<dbReference type="SMART" id="SM01417">
    <property type="entry name" value="Solute_trans_a"/>
    <property type="match status" value="1"/>
</dbReference>
<gene>
    <name evidence="7" type="ORF">BU23DRAFT_555174</name>
</gene>
<evidence type="ECO:0000256" key="3">
    <source>
        <dbReference type="ARBA" id="ARBA00022989"/>
    </source>
</evidence>
<name>A0A6A5V6T6_9PLEO</name>
<dbReference type="EMBL" id="ML976687">
    <property type="protein sequence ID" value="KAF1972380.1"/>
    <property type="molecule type" value="Genomic_DNA"/>
</dbReference>
<sequence length="562" mass="64065">MASYISAREAPEPFELAPVIATFVRKGNSLGKRLECESEKFEHETIIEDPIWESLTFHHLGLILSATFGALAVAIAFFLILRHATHYLKPYEQKHIIRILLMIPIYAVVSFLSYLYYHKAVYLEVLRDCYEAFAIASFFTLMCHYIAPNLHEQKEYFRNVQPKNWVWPLSWMQKCTGGEDKGWLRRPRSGLTWFNVVWLCIFQYCFIRPFFTVVAVVTQHYSRYCQSSKDPRFAYIWVAGFEAVSVTIAMYCLIQFYIQLKEDLAPHRPFMKVLCIKLVIFFCFWQSWIISLLTADSGPLKATKQIAGPDLRIGIPSMLTCVEMSIFAILHLFAFPWKPYDLKQRHEPLPQAGEERVPEGPKTYAHGPARALVSTFNPWDIVKACGRGFRWLFVGARHRKNDPSYQTKLDPLRQDTGYHSGPTFAGNGEAATETALDKEIGVQRSDHSDRAGLLSNAQANPTLSRQESDPYHRSHHGYGDAYGHYPVAAPGQEYGVGVPYVGSNPYFEQQDSSYHSASQQQPSQMAHSNNQNWDLFGAAHAQNNAPPRTRPPPGHKAPDGFL</sequence>
<organism evidence="7 8">
    <name type="scientific">Bimuria novae-zelandiae CBS 107.79</name>
    <dbReference type="NCBI Taxonomy" id="1447943"/>
    <lineage>
        <taxon>Eukaryota</taxon>
        <taxon>Fungi</taxon>
        <taxon>Dikarya</taxon>
        <taxon>Ascomycota</taxon>
        <taxon>Pezizomycotina</taxon>
        <taxon>Dothideomycetes</taxon>
        <taxon>Pleosporomycetidae</taxon>
        <taxon>Pleosporales</taxon>
        <taxon>Massarineae</taxon>
        <taxon>Didymosphaeriaceae</taxon>
        <taxon>Bimuria</taxon>
    </lineage>
</organism>
<dbReference type="GO" id="GO:0016020">
    <property type="term" value="C:membrane"/>
    <property type="evidence" value="ECO:0007669"/>
    <property type="project" value="UniProtKB-SubCell"/>
</dbReference>
<proteinExistence type="predicted"/>
<feature type="transmembrane region" description="Helical" evidence="6">
    <location>
        <begin position="129"/>
        <end position="147"/>
    </location>
</feature>
<keyword evidence="4 6" id="KW-0472">Membrane</keyword>
<comment type="subcellular location">
    <subcellularLocation>
        <location evidence="1">Membrane</location>
        <topology evidence="1">Multi-pass membrane protein</topology>
    </subcellularLocation>
</comment>
<evidence type="ECO:0000256" key="4">
    <source>
        <dbReference type="ARBA" id="ARBA00023136"/>
    </source>
</evidence>
<keyword evidence="8" id="KW-1185">Reference proteome</keyword>
<feature type="region of interest" description="Disordered" evidence="5">
    <location>
        <begin position="507"/>
        <end position="562"/>
    </location>
</feature>
<evidence type="ECO:0000256" key="5">
    <source>
        <dbReference type="SAM" id="MobiDB-lite"/>
    </source>
</evidence>
<keyword evidence="3 6" id="KW-1133">Transmembrane helix</keyword>
<protein>
    <submittedName>
        <fullName evidence="7">DUF300-domain-containing protein</fullName>
    </submittedName>
</protein>
<feature type="compositionally biased region" description="Polar residues" evidence="5">
    <location>
        <begin position="455"/>
        <end position="465"/>
    </location>
</feature>
<evidence type="ECO:0000313" key="8">
    <source>
        <dbReference type="Proteomes" id="UP000800036"/>
    </source>
</evidence>
<keyword evidence="2 6" id="KW-0812">Transmembrane</keyword>
<evidence type="ECO:0000313" key="7">
    <source>
        <dbReference type="EMBL" id="KAF1972380.1"/>
    </source>
</evidence>
<dbReference type="OrthoDB" id="5348404at2759"/>
<reference evidence="7" key="1">
    <citation type="journal article" date="2020" name="Stud. Mycol.">
        <title>101 Dothideomycetes genomes: a test case for predicting lifestyles and emergence of pathogens.</title>
        <authorList>
            <person name="Haridas S."/>
            <person name="Albert R."/>
            <person name="Binder M."/>
            <person name="Bloem J."/>
            <person name="Labutti K."/>
            <person name="Salamov A."/>
            <person name="Andreopoulos B."/>
            <person name="Baker S."/>
            <person name="Barry K."/>
            <person name="Bills G."/>
            <person name="Bluhm B."/>
            <person name="Cannon C."/>
            <person name="Castanera R."/>
            <person name="Culley D."/>
            <person name="Daum C."/>
            <person name="Ezra D."/>
            <person name="Gonzalez J."/>
            <person name="Henrissat B."/>
            <person name="Kuo A."/>
            <person name="Liang C."/>
            <person name="Lipzen A."/>
            <person name="Lutzoni F."/>
            <person name="Magnuson J."/>
            <person name="Mondo S."/>
            <person name="Nolan M."/>
            <person name="Ohm R."/>
            <person name="Pangilinan J."/>
            <person name="Park H.-J."/>
            <person name="Ramirez L."/>
            <person name="Alfaro M."/>
            <person name="Sun H."/>
            <person name="Tritt A."/>
            <person name="Yoshinaga Y."/>
            <person name="Zwiers L.-H."/>
            <person name="Turgeon B."/>
            <person name="Goodwin S."/>
            <person name="Spatafora J."/>
            <person name="Crous P."/>
            <person name="Grigoriev I."/>
        </authorList>
    </citation>
    <scope>NUCLEOTIDE SEQUENCE</scope>
    <source>
        <strain evidence="7">CBS 107.79</strain>
    </source>
</reference>
<feature type="region of interest" description="Disordered" evidence="5">
    <location>
        <begin position="454"/>
        <end position="478"/>
    </location>
</feature>
<dbReference type="AlphaFoldDB" id="A0A6A5V6T6"/>
<evidence type="ECO:0000256" key="6">
    <source>
        <dbReference type="SAM" id="Phobius"/>
    </source>
</evidence>
<feature type="transmembrane region" description="Helical" evidence="6">
    <location>
        <begin position="62"/>
        <end position="84"/>
    </location>
</feature>
<feature type="transmembrane region" description="Helical" evidence="6">
    <location>
        <begin position="270"/>
        <end position="293"/>
    </location>
</feature>
<dbReference type="Proteomes" id="UP000800036">
    <property type="component" value="Unassembled WGS sequence"/>
</dbReference>
<dbReference type="InterPro" id="IPR005178">
    <property type="entry name" value="Ostalpha/TMEM184C"/>
</dbReference>
<feature type="transmembrane region" description="Helical" evidence="6">
    <location>
        <begin position="191"/>
        <end position="214"/>
    </location>
</feature>
<evidence type="ECO:0000256" key="2">
    <source>
        <dbReference type="ARBA" id="ARBA00022692"/>
    </source>
</evidence>
<dbReference type="PANTHER" id="PTHR23423">
    <property type="entry name" value="ORGANIC SOLUTE TRANSPORTER-RELATED"/>
    <property type="match status" value="1"/>
</dbReference>
<feature type="transmembrane region" description="Helical" evidence="6">
    <location>
        <begin position="234"/>
        <end position="258"/>
    </location>
</feature>
<feature type="transmembrane region" description="Helical" evidence="6">
    <location>
        <begin position="96"/>
        <end position="117"/>
    </location>
</feature>
<dbReference type="Pfam" id="PF03619">
    <property type="entry name" value="Solute_trans_a"/>
    <property type="match status" value="1"/>
</dbReference>
<feature type="transmembrane region" description="Helical" evidence="6">
    <location>
        <begin position="313"/>
        <end position="335"/>
    </location>
</feature>
<evidence type="ECO:0000256" key="1">
    <source>
        <dbReference type="ARBA" id="ARBA00004141"/>
    </source>
</evidence>
<feature type="compositionally biased region" description="Polar residues" evidence="5">
    <location>
        <begin position="507"/>
        <end position="533"/>
    </location>
</feature>
<accession>A0A6A5V6T6</accession>